<dbReference type="EC" id="2.4.-.-" evidence="2"/>
<accession>A0ABW3WRF9</accession>
<dbReference type="Proteomes" id="UP001597241">
    <property type="component" value="Unassembled WGS sequence"/>
</dbReference>
<dbReference type="RefSeq" id="WP_386809447.1">
    <property type="nucleotide sequence ID" value="NZ_JBHTMV010000004.1"/>
</dbReference>
<gene>
    <name evidence="2" type="ORF">ACFQ5N_10450</name>
</gene>
<sequence length="273" mass="31842">MWFQNKLRLFWWDEVKIQRKKFQNYGDLIGRYLVEKISGKEVRWVQPSAFSIFNWFSSIYVTVGSILTHINKNCIVWGSGIISKEYTISYAHFLAVRGPQTRKHLIAQGFEVPEIYGDPALLMPSYFNPNIQKKYEYGIIPHYNDMHLVKDWFKGSSDVFIIDLMTNDVEAKTIEILSCKKNISASLHGVIVAHAYQIPAVWQKFSDKVFGDDIKYQDYMESVAIPFYKPTVRTVEYTYEELNELFETYPSLPLLKSIENLKKGLMAVCPFKN</sequence>
<dbReference type="Pfam" id="PF04230">
    <property type="entry name" value="PS_pyruv_trans"/>
    <property type="match status" value="1"/>
</dbReference>
<reference evidence="3" key="1">
    <citation type="journal article" date="2019" name="Int. J. Syst. Evol. Microbiol.">
        <title>The Global Catalogue of Microorganisms (GCM) 10K type strain sequencing project: providing services to taxonomists for standard genome sequencing and annotation.</title>
        <authorList>
            <consortium name="The Broad Institute Genomics Platform"/>
            <consortium name="The Broad Institute Genome Sequencing Center for Infectious Disease"/>
            <person name="Wu L."/>
            <person name="Ma J."/>
        </authorList>
    </citation>
    <scope>NUCLEOTIDE SEQUENCE [LARGE SCALE GENOMIC DNA]</scope>
    <source>
        <strain evidence="3">CCUG 62221</strain>
    </source>
</reference>
<dbReference type="GO" id="GO:0016757">
    <property type="term" value="F:glycosyltransferase activity"/>
    <property type="evidence" value="ECO:0007669"/>
    <property type="project" value="UniProtKB-KW"/>
</dbReference>
<evidence type="ECO:0000259" key="1">
    <source>
        <dbReference type="Pfam" id="PF04230"/>
    </source>
</evidence>
<evidence type="ECO:0000313" key="2">
    <source>
        <dbReference type="EMBL" id="MFD1294256.1"/>
    </source>
</evidence>
<name>A0ABW3WRF9_9FLAO</name>
<feature type="domain" description="Polysaccharide pyruvyl transferase" evidence="1">
    <location>
        <begin position="60"/>
        <end position="202"/>
    </location>
</feature>
<keyword evidence="2" id="KW-0328">Glycosyltransferase</keyword>
<comment type="caution">
    <text evidence="2">The sequence shown here is derived from an EMBL/GenBank/DDBJ whole genome shotgun (WGS) entry which is preliminary data.</text>
</comment>
<proteinExistence type="predicted"/>
<protein>
    <submittedName>
        <fullName evidence="2">Polysaccharide pyruvyl transferase family protein</fullName>
        <ecNumber evidence="2">2.4.-.-</ecNumber>
    </submittedName>
</protein>
<organism evidence="2 3">
    <name type="scientific">Lutibacter holmesii</name>
    <dbReference type="NCBI Taxonomy" id="1137985"/>
    <lineage>
        <taxon>Bacteria</taxon>
        <taxon>Pseudomonadati</taxon>
        <taxon>Bacteroidota</taxon>
        <taxon>Flavobacteriia</taxon>
        <taxon>Flavobacteriales</taxon>
        <taxon>Flavobacteriaceae</taxon>
        <taxon>Lutibacter</taxon>
    </lineage>
</organism>
<dbReference type="InterPro" id="IPR007345">
    <property type="entry name" value="Polysacch_pyruvyl_Trfase"/>
</dbReference>
<keyword evidence="2" id="KW-0808">Transferase</keyword>
<evidence type="ECO:0000313" key="3">
    <source>
        <dbReference type="Proteomes" id="UP001597241"/>
    </source>
</evidence>
<dbReference type="EMBL" id="JBHTMV010000004">
    <property type="protein sequence ID" value="MFD1294256.1"/>
    <property type="molecule type" value="Genomic_DNA"/>
</dbReference>
<keyword evidence="3" id="KW-1185">Reference proteome</keyword>